<dbReference type="RefSeq" id="XP_017866459.1">
    <property type="nucleotide sequence ID" value="XM_018010970.1"/>
</dbReference>
<reference evidence="10" key="2">
    <citation type="journal article" date="2016" name="G3 (Bethesda)">
        <title>Genome Evolution in Three Species of Cactophilic Drosophila.</title>
        <authorList>
            <person name="Sanchez-Flores A."/>
            <person name="Penazola F."/>
            <person name="Carpinteyro-Ponce J."/>
            <person name="Nazario-Yepiz N."/>
            <person name="Abreu-Goodger C."/>
            <person name="Machado C.A."/>
            <person name="Markow T.A."/>
        </authorList>
    </citation>
    <scope>NUCLEOTIDE SEQUENCE [LARGE SCALE GENOMIC DNA]</scope>
</reference>
<dbReference type="PANTHER" id="PTHR34090">
    <property type="entry name" value="39S RIBOSOMAL PROTEIN L52, MITOCHONDRIAL"/>
    <property type="match status" value="1"/>
</dbReference>
<evidence type="ECO:0000256" key="3">
    <source>
        <dbReference type="ARBA" id="ARBA00022946"/>
    </source>
</evidence>
<dbReference type="GO" id="GO:0005840">
    <property type="term" value="C:ribosome"/>
    <property type="evidence" value="ECO:0007669"/>
    <property type="project" value="UniProtKB-KW"/>
</dbReference>
<keyword evidence="3" id="KW-0809">Transit peptide</keyword>
<comment type="similarity">
    <text evidence="2">Belongs to the mitochondrion-specific ribosomal protein mL52 family.</text>
</comment>
<keyword evidence="4 11" id="KW-0689">Ribosomal protein</keyword>
<organism evidence="10 11">
    <name type="scientific">Drosophila arizonae</name>
    <name type="common">Fruit fly</name>
    <dbReference type="NCBI Taxonomy" id="7263"/>
    <lineage>
        <taxon>Eukaryota</taxon>
        <taxon>Metazoa</taxon>
        <taxon>Ecdysozoa</taxon>
        <taxon>Arthropoda</taxon>
        <taxon>Hexapoda</taxon>
        <taxon>Insecta</taxon>
        <taxon>Pterygota</taxon>
        <taxon>Neoptera</taxon>
        <taxon>Endopterygota</taxon>
        <taxon>Diptera</taxon>
        <taxon>Brachycera</taxon>
        <taxon>Muscomorpha</taxon>
        <taxon>Ephydroidea</taxon>
        <taxon>Drosophilidae</taxon>
        <taxon>Drosophila</taxon>
    </lineage>
</organism>
<evidence type="ECO:0000256" key="9">
    <source>
        <dbReference type="SAM" id="Coils"/>
    </source>
</evidence>
<reference evidence="10" key="1">
    <citation type="journal article" date="1997" name="Nucleic Acids Res.">
        <title>tRNAscan-SE: a program for improved detection of transfer RNA genes in genomic sequence.</title>
        <authorList>
            <person name="Lowe T.M."/>
            <person name="Eddy S.R."/>
        </authorList>
    </citation>
    <scope>NUCLEOTIDE SEQUENCE [LARGE SCALE GENOMIC DNA]</scope>
</reference>
<comment type="subcellular location">
    <subcellularLocation>
        <location evidence="1">Mitochondrion</location>
    </subcellularLocation>
</comment>
<keyword evidence="5" id="KW-0496">Mitochondrion</keyword>
<evidence type="ECO:0000256" key="5">
    <source>
        <dbReference type="ARBA" id="ARBA00023128"/>
    </source>
</evidence>
<proteinExistence type="inferred from homology"/>
<dbReference type="PANTHER" id="PTHR34090:SF1">
    <property type="entry name" value="LARGE RIBOSOMAL SUBUNIT PROTEIN ML52"/>
    <property type="match status" value="1"/>
</dbReference>
<evidence type="ECO:0000256" key="1">
    <source>
        <dbReference type="ARBA" id="ARBA00004173"/>
    </source>
</evidence>
<evidence type="ECO:0000256" key="8">
    <source>
        <dbReference type="ARBA" id="ARBA00035425"/>
    </source>
</evidence>
<evidence type="ECO:0000256" key="7">
    <source>
        <dbReference type="ARBA" id="ARBA00035181"/>
    </source>
</evidence>
<evidence type="ECO:0000256" key="2">
    <source>
        <dbReference type="ARBA" id="ARBA00007232"/>
    </source>
</evidence>
<evidence type="ECO:0000256" key="6">
    <source>
        <dbReference type="ARBA" id="ARBA00023274"/>
    </source>
</evidence>
<keyword evidence="10" id="KW-1185">Reference proteome</keyword>
<dbReference type="GeneID" id="108616035"/>
<dbReference type="InterPro" id="IPR034596">
    <property type="entry name" value="Ribosomal_mL52"/>
</dbReference>
<reference evidence="11" key="3">
    <citation type="submission" date="2025-08" db="UniProtKB">
        <authorList>
            <consortium name="RefSeq"/>
        </authorList>
    </citation>
    <scope>IDENTIFICATION</scope>
    <source>
        <tissue evidence="11">Whole organism</tissue>
    </source>
</reference>
<name>A0ABM1PGX3_DROAR</name>
<keyword evidence="6" id="KW-0687">Ribonucleoprotein</keyword>
<feature type="coiled-coil region" evidence="9">
    <location>
        <begin position="90"/>
        <end position="128"/>
    </location>
</feature>
<keyword evidence="9" id="KW-0175">Coiled coil</keyword>
<sequence>MWLCERVYTLLNTKMLKLRTLCLTNPALITAQRHVALSAVRCVDQGWRAAKGLPENPNAFGPLTNLPDYTYLDGRPTPLGSNQHKRLLKQQEIAAKIVELSSELDFAKERHERLKKQAQAEKQRIIQNKLKPKGHLLLKKK</sequence>
<protein>
    <recommendedName>
        <fullName evidence="7">Large ribosomal subunit protein mL52</fullName>
    </recommendedName>
    <alternativeName>
        <fullName evidence="8">39S ribosomal protein L52, mitochondrial</fullName>
    </alternativeName>
</protein>
<accession>A0ABM1PGX3</accession>
<evidence type="ECO:0000313" key="11">
    <source>
        <dbReference type="RefSeq" id="XP_017866459.1"/>
    </source>
</evidence>
<dbReference type="Proteomes" id="UP000694904">
    <property type="component" value="Chromosome 5"/>
</dbReference>
<gene>
    <name evidence="11" type="primary">LOC108616035</name>
</gene>
<evidence type="ECO:0000256" key="4">
    <source>
        <dbReference type="ARBA" id="ARBA00022980"/>
    </source>
</evidence>
<evidence type="ECO:0000313" key="10">
    <source>
        <dbReference type="Proteomes" id="UP000694904"/>
    </source>
</evidence>
<dbReference type="Pfam" id="PF18699">
    <property type="entry name" value="MRPL52"/>
    <property type="match status" value="1"/>
</dbReference>